<dbReference type="Proteomes" id="UP001332931">
    <property type="component" value="Unassembled WGS sequence"/>
</dbReference>
<feature type="signal peptide" evidence="1">
    <location>
        <begin position="1"/>
        <end position="32"/>
    </location>
</feature>
<organism evidence="3 4">
    <name type="scientific">Olsenella absiana</name>
    <dbReference type="NCBI Taxonomy" id="3115222"/>
    <lineage>
        <taxon>Bacteria</taxon>
        <taxon>Bacillati</taxon>
        <taxon>Actinomycetota</taxon>
        <taxon>Coriobacteriia</taxon>
        <taxon>Coriobacteriales</taxon>
        <taxon>Atopobiaceae</taxon>
        <taxon>Olsenella</taxon>
    </lineage>
</organism>
<feature type="chain" id="PRO_5046591389" evidence="1">
    <location>
        <begin position="33"/>
        <end position="358"/>
    </location>
</feature>
<evidence type="ECO:0000313" key="3">
    <source>
        <dbReference type="EMBL" id="MEE6146531.1"/>
    </source>
</evidence>
<reference evidence="3 4" key="1">
    <citation type="submission" date="2024-01" db="EMBL/GenBank/DDBJ databases">
        <title>Description of Olsenella sp. nov., isolated from pig feces.</title>
        <authorList>
            <person name="Chang Y.-H."/>
        </authorList>
    </citation>
    <scope>NUCLEOTIDE SEQUENCE [LARGE SCALE GENOMIC DNA]</scope>
    <source>
        <strain evidence="3 4">YH-ols2223</strain>
    </source>
</reference>
<comment type="caution">
    <text evidence="3">The sequence shown here is derived from an EMBL/GenBank/DDBJ whole genome shotgun (WGS) entry which is preliminary data.</text>
</comment>
<feature type="domain" description="SsuA/THI5-like" evidence="2">
    <location>
        <begin position="101"/>
        <end position="293"/>
    </location>
</feature>
<name>A0ABU7R7G0_9ACTN</name>
<proteinExistence type="predicted"/>
<keyword evidence="4" id="KW-1185">Reference proteome</keyword>
<sequence length="358" mass="36358">MLNANLTRRALLRALGTGAAALGLAACGSAGADGGSAQQGAQGQGAAAAGEDVCVRVASLKGPTTIGLVEMMDATSGVPEGDEPTTPAETSGIRYSYQVVSSPDDLLPKVIQGDVDIACVPSNAAAVLYNKTGGGVLTIDVNTLGVLSVVTGDAGVKGFSDLAGRTVYLSGQGSSPEYTLDYLLDAAGIADQVTVEFKSEHTEVASLLATDPNAVGILPEPFTTATLAKNDALSAPVALADVWAEYVKDGSQYVLGTTVVRKDFADEHPDAVKDFLQRHKESVDKVNADPASAAPLVVKAGIVPSEQVAAKAIPGCHVVCETGAEMKDALEGYLEVLFGANPGSVGGSLPGDDFYYGA</sequence>
<evidence type="ECO:0000313" key="4">
    <source>
        <dbReference type="Proteomes" id="UP001332931"/>
    </source>
</evidence>
<dbReference type="SUPFAM" id="SSF53850">
    <property type="entry name" value="Periplasmic binding protein-like II"/>
    <property type="match status" value="1"/>
</dbReference>
<dbReference type="PANTHER" id="PTHR30024:SF46">
    <property type="entry name" value="ABC TRANSPORTER, SUBSTRATE-BINDING LIPOPROTEIN"/>
    <property type="match status" value="1"/>
</dbReference>
<protein>
    <submittedName>
        <fullName evidence="3">ABC transporter substrate-binding protein</fullName>
    </submittedName>
</protein>
<dbReference type="Gene3D" id="3.40.190.10">
    <property type="entry name" value="Periplasmic binding protein-like II"/>
    <property type="match status" value="2"/>
</dbReference>
<gene>
    <name evidence="3" type="ORF">VXJ25_00760</name>
</gene>
<dbReference type="PIRSF" id="PIRSF027386">
    <property type="entry name" value="UCP027386_ABC_sbc_TM0202"/>
    <property type="match status" value="1"/>
</dbReference>
<accession>A0ABU7R7G0</accession>
<dbReference type="Pfam" id="PF09084">
    <property type="entry name" value="NMT1"/>
    <property type="match status" value="1"/>
</dbReference>
<keyword evidence="1" id="KW-0732">Signal</keyword>
<dbReference type="InterPro" id="IPR006311">
    <property type="entry name" value="TAT_signal"/>
</dbReference>
<dbReference type="EMBL" id="JAZGJQ010000001">
    <property type="protein sequence ID" value="MEE6146531.1"/>
    <property type="molecule type" value="Genomic_DNA"/>
</dbReference>
<evidence type="ECO:0000256" key="1">
    <source>
        <dbReference type="SAM" id="SignalP"/>
    </source>
</evidence>
<dbReference type="PANTHER" id="PTHR30024">
    <property type="entry name" value="ALIPHATIC SULFONATES-BINDING PROTEIN-RELATED"/>
    <property type="match status" value="1"/>
</dbReference>
<dbReference type="InterPro" id="IPR015168">
    <property type="entry name" value="SsuA/THI5"/>
</dbReference>
<dbReference type="RefSeq" id="WP_330957297.1">
    <property type="nucleotide sequence ID" value="NZ_JAZGJQ010000001.1"/>
</dbReference>
<dbReference type="PROSITE" id="PS51318">
    <property type="entry name" value="TAT"/>
    <property type="match status" value="1"/>
</dbReference>
<evidence type="ECO:0000259" key="2">
    <source>
        <dbReference type="Pfam" id="PF09084"/>
    </source>
</evidence>
<dbReference type="InterPro" id="IPR027024">
    <property type="entry name" value="UCP027386_ABC_sbc_TM0202"/>
</dbReference>